<dbReference type="EnsemblMetazoa" id="Aqu2.1.29197_001">
    <property type="protein sequence ID" value="Aqu2.1.29197_001"/>
    <property type="gene ID" value="Aqu2.1.29197"/>
</dbReference>
<evidence type="ECO:0000256" key="3">
    <source>
        <dbReference type="ARBA" id="ARBA00022833"/>
    </source>
</evidence>
<keyword evidence="2" id="KW-0863">Zinc-finger</keyword>
<keyword evidence="3" id="KW-0862">Zinc</keyword>
<dbReference type="InParanoid" id="A0A1X7UP66"/>
<evidence type="ECO:0000313" key="5">
    <source>
        <dbReference type="EnsemblMetazoa" id="Aqu2.1.29197_001"/>
    </source>
</evidence>
<dbReference type="GO" id="GO:0008270">
    <property type="term" value="F:zinc ion binding"/>
    <property type="evidence" value="ECO:0007669"/>
    <property type="project" value="UniProtKB-KW"/>
</dbReference>
<evidence type="ECO:0000256" key="1">
    <source>
        <dbReference type="ARBA" id="ARBA00022723"/>
    </source>
</evidence>
<proteinExistence type="predicted"/>
<dbReference type="AlphaFoldDB" id="A0A1X7UP66"/>
<dbReference type="InterPro" id="IPR038765">
    <property type="entry name" value="Papain-like_cys_pep_sf"/>
</dbReference>
<accession>A0A1X7UP66</accession>
<dbReference type="PANTHER" id="PTHR34718:SF2">
    <property type="entry name" value="PHD-TYPE DOMAIN-CONTAINING PROTEIN"/>
    <property type="match status" value="1"/>
</dbReference>
<sequence length="115" mass="13240">MKSLNRHILFHFPEVEQQKDGSSCGLFALAFAFDVCDRKDPSLREYFPDNFCRHFHTCLIQQEITSFPSSKITMAVKPPSIIRHVKIYSCLPDSGDDMVKCSKCSDWYHFTCVGI</sequence>
<protein>
    <recommendedName>
        <fullName evidence="4">PHD-type domain-containing protein</fullName>
    </recommendedName>
</protein>
<feature type="domain" description="PHD-type" evidence="4">
    <location>
        <begin position="93"/>
        <end position="115"/>
    </location>
</feature>
<dbReference type="PANTHER" id="PTHR34718">
    <property type="entry name" value="PHD-TYPE DOMAIN-CONTAINING PROTEIN"/>
    <property type="match status" value="1"/>
</dbReference>
<dbReference type="Gene3D" id="3.30.40.10">
    <property type="entry name" value="Zinc/RING finger domain, C3HC4 (zinc finger)"/>
    <property type="match status" value="1"/>
</dbReference>
<dbReference type="InterPro" id="IPR013083">
    <property type="entry name" value="Znf_RING/FYVE/PHD"/>
</dbReference>
<reference evidence="5" key="1">
    <citation type="submission" date="2017-05" db="UniProtKB">
        <authorList>
            <consortium name="EnsemblMetazoa"/>
        </authorList>
    </citation>
    <scope>IDENTIFICATION</scope>
</reference>
<dbReference type="InterPro" id="IPR019787">
    <property type="entry name" value="Znf_PHD-finger"/>
</dbReference>
<keyword evidence="1" id="KW-0479">Metal-binding</keyword>
<dbReference type="InterPro" id="IPR011011">
    <property type="entry name" value="Znf_FYVE_PHD"/>
</dbReference>
<dbReference type="SUPFAM" id="SSF54001">
    <property type="entry name" value="Cysteine proteinases"/>
    <property type="match status" value="1"/>
</dbReference>
<name>A0A1X7UP66_AMPQE</name>
<dbReference type="SUPFAM" id="SSF57903">
    <property type="entry name" value="FYVE/PHD zinc finger"/>
    <property type="match status" value="1"/>
</dbReference>
<evidence type="ECO:0000259" key="4">
    <source>
        <dbReference type="Pfam" id="PF00628"/>
    </source>
</evidence>
<organism evidence="5">
    <name type="scientific">Amphimedon queenslandica</name>
    <name type="common">Sponge</name>
    <dbReference type="NCBI Taxonomy" id="400682"/>
    <lineage>
        <taxon>Eukaryota</taxon>
        <taxon>Metazoa</taxon>
        <taxon>Porifera</taxon>
        <taxon>Demospongiae</taxon>
        <taxon>Heteroscleromorpha</taxon>
        <taxon>Haplosclerida</taxon>
        <taxon>Niphatidae</taxon>
        <taxon>Amphimedon</taxon>
    </lineage>
</organism>
<dbReference type="Pfam" id="PF00628">
    <property type="entry name" value="PHD"/>
    <property type="match status" value="1"/>
</dbReference>
<evidence type="ECO:0000256" key="2">
    <source>
        <dbReference type="ARBA" id="ARBA00022771"/>
    </source>
</evidence>